<dbReference type="EMBL" id="MU276072">
    <property type="protein sequence ID" value="KAI0042319.1"/>
    <property type="molecule type" value="Genomic_DNA"/>
</dbReference>
<evidence type="ECO:0000313" key="1">
    <source>
        <dbReference type="EMBL" id="KAI0042319.1"/>
    </source>
</evidence>
<protein>
    <submittedName>
        <fullName evidence="1">Uncharacterized protein</fullName>
    </submittedName>
</protein>
<accession>A0ACB8RDU7</accession>
<sequence length="58" mass="6656">MRKRGVPRQYTDWIRNKLSGRRTTMVFDGYESALMTLPCGTDQGCPLSGILFHTMLTF</sequence>
<reference evidence="1" key="2">
    <citation type="journal article" date="2022" name="New Phytol.">
        <title>Evolutionary transition to the ectomycorrhizal habit in the genomes of a hyperdiverse lineage of mushroom-forming fungi.</title>
        <authorList>
            <person name="Looney B."/>
            <person name="Miyauchi S."/>
            <person name="Morin E."/>
            <person name="Drula E."/>
            <person name="Courty P.E."/>
            <person name="Kohler A."/>
            <person name="Kuo A."/>
            <person name="LaButti K."/>
            <person name="Pangilinan J."/>
            <person name="Lipzen A."/>
            <person name="Riley R."/>
            <person name="Andreopoulos W."/>
            <person name="He G."/>
            <person name="Johnson J."/>
            <person name="Nolan M."/>
            <person name="Tritt A."/>
            <person name="Barry K.W."/>
            <person name="Grigoriev I.V."/>
            <person name="Nagy L.G."/>
            <person name="Hibbett D."/>
            <person name="Henrissat B."/>
            <person name="Matheny P.B."/>
            <person name="Labbe J."/>
            <person name="Martin F.M."/>
        </authorList>
    </citation>
    <scope>NUCLEOTIDE SEQUENCE</scope>
    <source>
        <strain evidence="1">FP105234-sp</strain>
    </source>
</reference>
<proteinExistence type="predicted"/>
<keyword evidence="2" id="KW-1185">Reference proteome</keyword>
<evidence type="ECO:0000313" key="2">
    <source>
        <dbReference type="Proteomes" id="UP000814033"/>
    </source>
</evidence>
<dbReference type="Proteomes" id="UP000814033">
    <property type="component" value="Unassembled WGS sequence"/>
</dbReference>
<name>A0ACB8RDU7_9AGAM</name>
<reference evidence="1" key="1">
    <citation type="submission" date="2021-02" db="EMBL/GenBank/DDBJ databases">
        <authorList>
            <consortium name="DOE Joint Genome Institute"/>
            <person name="Ahrendt S."/>
            <person name="Looney B.P."/>
            <person name="Miyauchi S."/>
            <person name="Morin E."/>
            <person name="Drula E."/>
            <person name="Courty P.E."/>
            <person name="Chicoki N."/>
            <person name="Fauchery L."/>
            <person name="Kohler A."/>
            <person name="Kuo A."/>
            <person name="Labutti K."/>
            <person name="Pangilinan J."/>
            <person name="Lipzen A."/>
            <person name="Riley R."/>
            <person name="Andreopoulos W."/>
            <person name="He G."/>
            <person name="Johnson J."/>
            <person name="Barry K.W."/>
            <person name="Grigoriev I.V."/>
            <person name="Nagy L."/>
            <person name="Hibbett D."/>
            <person name="Henrissat B."/>
            <person name="Matheny P.B."/>
            <person name="Labbe J."/>
            <person name="Martin F."/>
        </authorList>
    </citation>
    <scope>NUCLEOTIDE SEQUENCE</scope>
    <source>
        <strain evidence="1">FP105234-sp</strain>
    </source>
</reference>
<gene>
    <name evidence="1" type="ORF">FA95DRAFT_1500218</name>
</gene>
<comment type="caution">
    <text evidence="1">The sequence shown here is derived from an EMBL/GenBank/DDBJ whole genome shotgun (WGS) entry which is preliminary data.</text>
</comment>
<organism evidence="1 2">
    <name type="scientific">Auriscalpium vulgare</name>
    <dbReference type="NCBI Taxonomy" id="40419"/>
    <lineage>
        <taxon>Eukaryota</taxon>
        <taxon>Fungi</taxon>
        <taxon>Dikarya</taxon>
        <taxon>Basidiomycota</taxon>
        <taxon>Agaricomycotina</taxon>
        <taxon>Agaricomycetes</taxon>
        <taxon>Russulales</taxon>
        <taxon>Auriscalpiaceae</taxon>
        <taxon>Auriscalpium</taxon>
    </lineage>
</organism>